<dbReference type="Gene3D" id="1.10.10.10">
    <property type="entry name" value="Winged helix-like DNA-binding domain superfamily/Winged helix DNA-binding domain"/>
    <property type="match status" value="1"/>
</dbReference>
<evidence type="ECO:0000313" key="6">
    <source>
        <dbReference type="EMBL" id="MFM2486390.1"/>
    </source>
</evidence>
<comment type="similarity">
    <text evidence="1">Belongs to the LysR transcriptional regulatory family.</text>
</comment>
<keyword evidence="3" id="KW-0238">DNA-binding</keyword>
<protein>
    <submittedName>
        <fullName evidence="6">LysR substrate-binding domain-containing protein</fullName>
    </submittedName>
</protein>
<dbReference type="Gene3D" id="3.40.190.10">
    <property type="entry name" value="Periplasmic binding protein-like II"/>
    <property type="match status" value="1"/>
</dbReference>
<evidence type="ECO:0000256" key="4">
    <source>
        <dbReference type="ARBA" id="ARBA00023163"/>
    </source>
</evidence>
<evidence type="ECO:0000256" key="3">
    <source>
        <dbReference type="ARBA" id="ARBA00023125"/>
    </source>
</evidence>
<evidence type="ECO:0000256" key="2">
    <source>
        <dbReference type="ARBA" id="ARBA00023015"/>
    </source>
</evidence>
<dbReference type="EMBL" id="JBEQCT010000008">
    <property type="protein sequence ID" value="MFM2486390.1"/>
    <property type="molecule type" value="Genomic_DNA"/>
</dbReference>
<dbReference type="PANTHER" id="PTHR30126:SF25">
    <property type="entry name" value="HTH-TYPE TRANSCRIPTIONAL REGULATOR METR"/>
    <property type="match status" value="1"/>
</dbReference>
<keyword evidence="2" id="KW-0805">Transcription regulation</keyword>
<dbReference type="SUPFAM" id="SSF53850">
    <property type="entry name" value="Periplasmic binding protein-like II"/>
    <property type="match status" value="1"/>
</dbReference>
<feature type="domain" description="HTH lysR-type" evidence="5">
    <location>
        <begin position="2"/>
        <end position="59"/>
    </location>
</feature>
<dbReference type="Pfam" id="PF03466">
    <property type="entry name" value="LysR_substrate"/>
    <property type="match status" value="1"/>
</dbReference>
<dbReference type="PROSITE" id="PS50931">
    <property type="entry name" value="HTH_LYSR"/>
    <property type="match status" value="1"/>
</dbReference>
<dbReference type="RefSeq" id="WP_408624689.1">
    <property type="nucleotide sequence ID" value="NZ_JBEQCT010000008.1"/>
</dbReference>
<dbReference type="InterPro" id="IPR005119">
    <property type="entry name" value="LysR_subst-bd"/>
</dbReference>
<dbReference type="InterPro" id="IPR036390">
    <property type="entry name" value="WH_DNA-bd_sf"/>
</dbReference>
<accession>A0ABW9G9M7</accession>
<dbReference type="InterPro" id="IPR036388">
    <property type="entry name" value="WH-like_DNA-bd_sf"/>
</dbReference>
<dbReference type="PRINTS" id="PR00039">
    <property type="entry name" value="HTHLYSR"/>
</dbReference>
<comment type="caution">
    <text evidence="6">The sequence shown here is derived from an EMBL/GenBank/DDBJ whole genome shotgun (WGS) entry which is preliminary data.</text>
</comment>
<reference evidence="6 7" key="1">
    <citation type="journal article" date="2013" name="Int. J. Syst. Evol. Microbiol.">
        <title>Celerinatantimonas yamalensis sp. nov., a cold-adapted diazotrophic bacterium from a cold permafrost brine.</title>
        <authorList>
            <person name="Shcherbakova V."/>
            <person name="Chuvilskaya N."/>
            <person name="Rivkina E."/>
            <person name="Demidov N."/>
            <person name="Uchaeva V."/>
            <person name="Suetin S."/>
            <person name="Suzina N."/>
            <person name="Gilichinsky D."/>
        </authorList>
    </citation>
    <scope>NUCLEOTIDE SEQUENCE [LARGE SCALE GENOMIC DNA]</scope>
    <source>
        <strain evidence="6 7">C7</strain>
    </source>
</reference>
<dbReference type="InterPro" id="IPR000847">
    <property type="entry name" value="LysR_HTH_N"/>
</dbReference>
<dbReference type="Pfam" id="PF00126">
    <property type="entry name" value="HTH_1"/>
    <property type="match status" value="1"/>
</dbReference>
<dbReference type="PANTHER" id="PTHR30126">
    <property type="entry name" value="HTH-TYPE TRANSCRIPTIONAL REGULATOR"/>
    <property type="match status" value="1"/>
</dbReference>
<dbReference type="Proteomes" id="UP001629953">
    <property type="component" value="Unassembled WGS sequence"/>
</dbReference>
<keyword evidence="4" id="KW-0804">Transcription</keyword>
<sequence length="307" mass="34876">MIEIRHLHTVQTLQQTGSVSRAADQLYLTQSALSHQIKELEQRLNQPLFIRKTKPLRFTQAGKILLELAQTILPTIAAAEMRLKPEQLIPPSELALSLECHSCYLWLLPVLNAFAKQWPDIHPELVSEHPFDPLDALAEQQLQWVLTADPQDHPAIQYTPLFHYETVLVCRDGHLLCQQLQVLPSQLADATILTYPVPLQRLDLFTEFLQPAGITPLAIRYTRHPLMMLQQVSQSDQLAALPRWVVSEFGQALELKTLHLGQGIWRTMYLAHLGALSPWAHDFVSLTHKIINKYQGIKKIGSNLNGE</sequence>
<proteinExistence type="inferred from homology"/>
<evidence type="ECO:0000256" key="1">
    <source>
        <dbReference type="ARBA" id="ARBA00009437"/>
    </source>
</evidence>
<gene>
    <name evidence="6" type="ORF">ABUE30_15205</name>
</gene>
<keyword evidence="7" id="KW-1185">Reference proteome</keyword>
<organism evidence="6 7">
    <name type="scientific">Celerinatantimonas yamalensis</name>
    <dbReference type="NCBI Taxonomy" id="559956"/>
    <lineage>
        <taxon>Bacteria</taxon>
        <taxon>Pseudomonadati</taxon>
        <taxon>Pseudomonadota</taxon>
        <taxon>Gammaproteobacteria</taxon>
        <taxon>Celerinatantimonadaceae</taxon>
        <taxon>Celerinatantimonas</taxon>
    </lineage>
</organism>
<name>A0ABW9G9M7_9GAMM</name>
<evidence type="ECO:0000259" key="5">
    <source>
        <dbReference type="PROSITE" id="PS50931"/>
    </source>
</evidence>
<dbReference type="SUPFAM" id="SSF46785">
    <property type="entry name" value="Winged helix' DNA-binding domain"/>
    <property type="match status" value="1"/>
</dbReference>
<evidence type="ECO:0000313" key="7">
    <source>
        <dbReference type="Proteomes" id="UP001629953"/>
    </source>
</evidence>